<dbReference type="STRING" id="1313296.SAMN05661091_0671"/>
<name>A0A1X7GKD6_9BACL</name>
<accession>A0A1X7GKD6</accession>
<evidence type="ECO:0000256" key="1">
    <source>
        <dbReference type="SAM" id="Phobius"/>
    </source>
</evidence>
<sequence>MSRRKKKGGRILLGLLMLIIIVVGAGIWYVTPTKNLDLKYRSIDTKGKIMSMLETRQPQMVLNKDEVAQMSKKNLIKYLSTHDVGVDITGADFQMNGEMMNAEVNGKWGVFPFGATLQFHMTSNGSKLILEHQFTKIRSADIPLSIFKLEPIEISLKDYLPDIVTVKEVDFLEEGMKLTFKIDWFSIPSLW</sequence>
<evidence type="ECO:0000313" key="3">
    <source>
        <dbReference type="Proteomes" id="UP000192940"/>
    </source>
</evidence>
<reference evidence="2 3" key="1">
    <citation type="submission" date="2017-04" db="EMBL/GenBank/DDBJ databases">
        <authorList>
            <person name="Afonso C.L."/>
            <person name="Miller P.J."/>
            <person name="Scott M.A."/>
            <person name="Spackman E."/>
            <person name="Goraichik I."/>
            <person name="Dimitrov K.M."/>
            <person name="Suarez D.L."/>
            <person name="Swayne D.E."/>
        </authorList>
    </citation>
    <scope>NUCLEOTIDE SEQUENCE [LARGE SCALE GENOMIC DNA]</scope>
    <source>
        <strain evidence="2 3">N3/975</strain>
    </source>
</reference>
<protein>
    <recommendedName>
        <fullName evidence="4">DUF2140 domain-containing protein</fullName>
    </recommendedName>
</protein>
<keyword evidence="1" id="KW-0472">Membrane</keyword>
<gene>
    <name evidence="2" type="ORF">SAMN05661091_0671</name>
</gene>
<dbReference type="EMBL" id="LT840184">
    <property type="protein sequence ID" value="SMF70934.1"/>
    <property type="molecule type" value="Genomic_DNA"/>
</dbReference>
<organism evidence="2 3">
    <name type="scientific">Paenibacillus uliginis N3/975</name>
    <dbReference type="NCBI Taxonomy" id="1313296"/>
    <lineage>
        <taxon>Bacteria</taxon>
        <taxon>Bacillati</taxon>
        <taxon>Bacillota</taxon>
        <taxon>Bacilli</taxon>
        <taxon>Bacillales</taxon>
        <taxon>Paenibacillaceae</taxon>
        <taxon>Paenibacillus</taxon>
    </lineage>
</organism>
<dbReference type="AlphaFoldDB" id="A0A1X7GKD6"/>
<evidence type="ECO:0008006" key="4">
    <source>
        <dbReference type="Google" id="ProtNLM"/>
    </source>
</evidence>
<dbReference type="RefSeq" id="WP_208917755.1">
    <property type="nucleotide sequence ID" value="NZ_LT840184.1"/>
</dbReference>
<dbReference type="Proteomes" id="UP000192940">
    <property type="component" value="Chromosome I"/>
</dbReference>
<evidence type="ECO:0000313" key="2">
    <source>
        <dbReference type="EMBL" id="SMF70934.1"/>
    </source>
</evidence>
<keyword evidence="1" id="KW-0812">Transmembrane</keyword>
<keyword evidence="1" id="KW-1133">Transmembrane helix</keyword>
<proteinExistence type="predicted"/>
<feature type="transmembrane region" description="Helical" evidence="1">
    <location>
        <begin position="12"/>
        <end position="31"/>
    </location>
</feature>
<keyword evidence="3" id="KW-1185">Reference proteome</keyword>